<feature type="region of interest" description="Disordered" evidence="1">
    <location>
        <begin position="64"/>
        <end position="87"/>
    </location>
</feature>
<evidence type="ECO:0000256" key="1">
    <source>
        <dbReference type="SAM" id="MobiDB-lite"/>
    </source>
</evidence>
<protein>
    <submittedName>
        <fullName evidence="2">Uncharacterized protein</fullName>
    </submittedName>
</protein>
<sequence>MQRSTFAKQRGSFGRKHVDCELKATYHERLRLSPPPPSVRDSSIARASSRRLFDPSLGATVASGAGSAASTTIAGSAGGAGAGSLRRPMRAARHRVRSARSHAHMAEEAELLARMKQASPPFVAIISEATQGFVTVGMPPDKYELLAHATVPALSASAVFALMPDETLLALGPIALLAACDPADKAAVLCVGYRKRPRDAHRTLLHDVASLGANANAAKFTLEPI</sequence>
<dbReference type="EMBL" id="HBIZ01040580">
    <property type="protein sequence ID" value="CAE0773293.1"/>
    <property type="molecule type" value="Transcribed_RNA"/>
</dbReference>
<reference evidence="2" key="1">
    <citation type="submission" date="2021-01" db="EMBL/GenBank/DDBJ databases">
        <authorList>
            <person name="Corre E."/>
            <person name="Pelletier E."/>
            <person name="Niang G."/>
            <person name="Scheremetjew M."/>
            <person name="Finn R."/>
            <person name="Kale V."/>
            <person name="Holt S."/>
            <person name="Cochrane G."/>
            <person name="Meng A."/>
            <person name="Brown T."/>
            <person name="Cohen L."/>
        </authorList>
    </citation>
    <scope>NUCLEOTIDE SEQUENCE</scope>
    <source>
        <strain evidence="2">CCMP645</strain>
    </source>
</reference>
<feature type="compositionally biased region" description="Low complexity" evidence="1">
    <location>
        <begin position="64"/>
        <end position="75"/>
    </location>
</feature>
<accession>A0A7S4BQ95</accession>
<dbReference type="AlphaFoldDB" id="A0A7S4BQ95"/>
<organism evidence="2">
    <name type="scientific">Chrysotila carterae</name>
    <name type="common">Marine alga</name>
    <name type="synonym">Syracosphaera carterae</name>
    <dbReference type="NCBI Taxonomy" id="13221"/>
    <lineage>
        <taxon>Eukaryota</taxon>
        <taxon>Haptista</taxon>
        <taxon>Haptophyta</taxon>
        <taxon>Prymnesiophyceae</taxon>
        <taxon>Isochrysidales</taxon>
        <taxon>Isochrysidaceae</taxon>
        <taxon>Chrysotila</taxon>
    </lineage>
</organism>
<evidence type="ECO:0000313" key="2">
    <source>
        <dbReference type="EMBL" id="CAE0773293.1"/>
    </source>
</evidence>
<proteinExistence type="predicted"/>
<gene>
    <name evidence="2" type="ORF">PCAR00345_LOCUS25905</name>
</gene>
<name>A0A7S4BQ95_CHRCT</name>